<comment type="caution">
    <text evidence="1">The sequence shown here is derived from an EMBL/GenBank/DDBJ whole genome shotgun (WGS) entry which is preliminary data.</text>
</comment>
<sequence length="136" mass="14590">DLPAVKLHYIRELSSRVNLKTEWHLRGMRCGTVRILTTEDVPTTKHMSATSTRRSIAFSPGKSLGEISASGTRFPASSIIASVRSSVPAKAGHIGERVFGVRCRHLLHSVSSSRPCISIILPCSKAVLSVGISAIA</sequence>
<proteinExistence type="predicted"/>
<organism evidence="1 2">
    <name type="scientific">Rhizoctonia solani</name>
    <dbReference type="NCBI Taxonomy" id="456999"/>
    <lineage>
        <taxon>Eukaryota</taxon>
        <taxon>Fungi</taxon>
        <taxon>Dikarya</taxon>
        <taxon>Basidiomycota</taxon>
        <taxon>Agaricomycotina</taxon>
        <taxon>Agaricomycetes</taxon>
        <taxon>Cantharellales</taxon>
        <taxon>Ceratobasidiaceae</taxon>
        <taxon>Rhizoctonia</taxon>
    </lineage>
</organism>
<dbReference type="OrthoDB" id="3169036at2759"/>
<dbReference type="Proteomes" id="UP000663888">
    <property type="component" value="Unassembled WGS sequence"/>
</dbReference>
<accession>A0A8H2XIL8</accession>
<feature type="non-terminal residue" evidence="1">
    <location>
        <position position="1"/>
    </location>
</feature>
<evidence type="ECO:0000313" key="1">
    <source>
        <dbReference type="EMBL" id="CAE6424940.1"/>
    </source>
</evidence>
<name>A0A8H2XIL8_9AGAM</name>
<protein>
    <submittedName>
        <fullName evidence="1">Uncharacterized protein</fullName>
    </submittedName>
</protein>
<gene>
    <name evidence="1" type="ORF">RDB_LOCUS27410</name>
</gene>
<evidence type="ECO:0000313" key="2">
    <source>
        <dbReference type="Proteomes" id="UP000663888"/>
    </source>
</evidence>
<reference evidence="1" key="1">
    <citation type="submission" date="2021-01" db="EMBL/GenBank/DDBJ databases">
        <authorList>
            <person name="Kaushik A."/>
        </authorList>
    </citation>
    <scope>NUCLEOTIDE SEQUENCE</scope>
    <source>
        <strain evidence="1">AG4-R118</strain>
    </source>
</reference>
<dbReference type="AlphaFoldDB" id="A0A8H2XIL8"/>
<dbReference type="EMBL" id="CAJMWX010000724">
    <property type="protein sequence ID" value="CAE6424940.1"/>
    <property type="molecule type" value="Genomic_DNA"/>
</dbReference>